<protein>
    <recommendedName>
        <fullName evidence="11">Rsm22-domain-containing protein</fullName>
    </recommendedName>
</protein>
<evidence type="ECO:0000256" key="7">
    <source>
        <dbReference type="ARBA" id="ARBA00045681"/>
    </source>
</evidence>
<keyword evidence="5" id="KW-0411">Iron-sulfur</keyword>
<comment type="function">
    <text evidence="7">Mitochondrial ribosome (mitoribosome) assembly factor. Binds at the interface of the head and body domains of the mitochondrial small ribosomal subunit (mt-SSU), occluding the mRNA channel and preventing compaction of the head domain towards the body. Probable inactive methyltransferase: retains the characteristic folding and ability to bind S-adenosyl-L-methionine, but it probably lost its methyltransferase activity.</text>
</comment>
<dbReference type="AlphaFoldDB" id="A0AAD5VB25"/>
<keyword evidence="4" id="KW-0408">Iron</keyword>
<comment type="subcellular location">
    <subcellularLocation>
        <location evidence="1">Mitochondrion</location>
    </subcellularLocation>
</comment>
<dbReference type="EMBL" id="JANAWD010000101">
    <property type="protein sequence ID" value="KAJ3487116.1"/>
    <property type="molecule type" value="Genomic_DNA"/>
</dbReference>
<feature type="compositionally biased region" description="Basic and acidic residues" evidence="8">
    <location>
        <begin position="596"/>
        <end position="611"/>
    </location>
</feature>
<evidence type="ECO:0000256" key="5">
    <source>
        <dbReference type="ARBA" id="ARBA00023014"/>
    </source>
</evidence>
<comment type="caution">
    <text evidence="9">The sequence shown here is derived from an EMBL/GenBank/DDBJ whole genome shotgun (WGS) entry which is preliminary data.</text>
</comment>
<keyword evidence="6" id="KW-0496">Mitochondrion</keyword>
<evidence type="ECO:0008006" key="11">
    <source>
        <dbReference type="Google" id="ProtNLM"/>
    </source>
</evidence>
<keyword evidence="3" id="KW-0809">Transit peptide</keyword>
<evidence type="ECO:0000256" key="2">
    <source>
        <dbReference type="ARBA" id="ARBA00022723"/>
    </source>
</evidence>
<dbReference type="InterPro" id="IPR052571">
    <property type="entry name" value="Mt_RNA_Methyltransferase"/>
</dbReference>
<dbReference type="Proteomes" id="UP001212997">
    <property type="component" value="Unassembled WGS sequence"/>
</dbReference>
<keyword evidence="2" id="KW-0479">Metal-binding</keyword>
<dbReference type="GO" id="GO:0051536">
    <property type="term" value="F:iron-sulfur cluster binding"/>
    <property type="evidence" value="ECO:0007669"/>
    <property type="project" value="UniProtKB-KW"/>
</dbReference>
<reference evidence="9" key="1">
    <citation type="submission" date="2022-07" db="EMBL/GenBank/DDBJ databases">
        <title>Genome Sequence of Physisporinus lineatus.</title>
        <authorList>
            <person name="Buettner E."/>
        </authorList>
    </citation>
    <scope>NUCLEOTIDE SEQUENCE</scope>
    <source>
        <strain evidence="9">VT162</strain>
    </source>
</reference>
<evidence type="ECO:0000256" key="6">
    <source>
        <dbReference type="ARBA" id="ARBA00023128"/>
    </source>
</evidence>
<dbReference type="PANTHER" id="PTHR13184:SF5">
    <property type="entry name" value="METHYLTRANSFERASE-LIKE PROTEIN 17, MITOCHONDRIAL"/>
    <property type="match status" value="1"/>
</dbReference>
<dbReference type="PANTHER" id="PTHR13184">
    <property type="entry name" value="37S RIBOSOMAL PROTEIN S22"/>
    <property type="match status" value="1"/>
</dbReference>
<gene>
    <name evidence="9" type="ORF">NLI96_g3758</name>
</gene>
<evidence type="ECO:0000256" key="3">
    <source>
        <dbReference type="ARBA" id="ARBA00022946"/>
    </source>
</evidence>
<evidence type="ECO:0000313" key="10">
    <source>
        <dbReference type="Proteomes" id="UP001212997"/>
    </source>
</evidence>
<dbReference type="GO" id="GO:0008168">
    <property type="term" value="F:methyltransferase activity"/>
    <property type="evidence" value="ECO:0007669"/>
    <property type="project" value="InterPro"/>
</dbReference>
<dbReference type="InterPro" id="IPR015324">
    <property type="entry name" value="Ribosomal_Rsm22-like"/>
</dbReference>
<evidence type="ECO:0000256" key="4">
    <source>
        <dbReference type="ARBA" id="ARBA00023004"/>
    </source>
</evidence>
<evidence type="ECO:0000313" key="9">
    <source>
        <dbReference type="EMBL" id="KAJ3487116.1"/>
    </source>
</evidence>
<feature type="region of interest" description="Disordered" evidence="8">
    <location>
        <begin position="552"/>
        <end position="643"/>
    </location>
</feature>
<dbReference type="GO" id="GO:0003735">
    <property type="term" value="F:structural constituent of ribosome"/>
    <property type="evidence" value="ECO:0007669"/>
    <property type="project" value="TreeGrafter"/>
</dbReference>
<dbReference type="GO" id="GO:0006412">
    <property type="term" value="P:translation"/>
    <property type="evidence" value="ECO:0007669"/>
    <property type="project" value="InterPro"/>
</dbReference>
<dbReference type="GO" id="GO:0005763">
    <property type="term" value="C:mitochondrial small ribosomal subunit"/>
    <property type="evidence" value="ECO:0007669"/>
    <property type="project" value="TreeGrafter"/>
</dbReference>
<feature type="compositionally biased region" description="Basic and acidic residues" evidence="8">
    <location>
        <begin position="559"/>
        <end position="582"/>
    </location>
</feature>
<keyword evidence="10" id="KW-1185">Reference proteome</keyword>
<organism evidence="9 10">
    <name type="scientific">Meripilus lineatus</name>
    <dbReference type="NCBI Taxonomy" id="2056292"/>
    <lineage>
        <taxon>Eukaryota</taxon>
        <taxon>Fungi</taxon>
        <taxon>Dikarya</taxon>
        <taxon>Basidiomycota</taxon>
        <taxon>Agaricomycotina</taxon>
        <taxon>Agaricomycetes</taxon>
        <taxon>Polyporales</taxon>
        <taxon>Meripilaceae</taxon>
        <taxon>Meripilus</taxon>
    </lineage>
</organism>
<accession>A0AAD5VB25</accession>
<dbReference type="Pfam" id="PF09243">
    <property type="entry name" value="Rsm22"/>
    <property type="match status" value="2"/>
</dbReference>
<proteinExistence type="predicted"/>
<evidence type="ECO:0000256" key="8">
    <source>
        <dbReference type="SAM" id="MobiDB-lite"/>
    </source>
</evidence>
<sequence>MWQPPLQELVVAVKPARVVSNHHAHRFGHLDPSLRELLRDVDLSLLKHKTRRGSTGLTETPSHRELEVFPNDPSPDVDYLTAEELDGEVESNEKEHRKSPAALFGSLRIGAVILPLELQGAITKLIAESDRPMLHSDAKRLFLEDTGEKPQWGTAYDTHYKSRHQASRHAERDGTAFASVALPSHYSAICAVFDHLKRRMGPEWNVEKIIDWGSAAGSGLWASLHSFQKSRDVSDRSEDLCVANSTITSYLGIDKREGLVNIGKRLMKGIDLGAMNATWQKSFQEINKIRRTEGKNVIALSAFMLSSLPTPLSRKALVKEIWESGAEMMILIDHNTTAGYENIAEAREVLLRMGRKELENPEAAELEVRGSHVIAPCPHDGACPLYHPGASKLICSFSQRLQTPQFLRKTKHSGIGHEDIGYSYVAIRRGPRPVRAQTTVGRVGGVGKRELVKLSSKQASVTELLVDGESHSTGTSGESVEDVQIKSDVGQHGENAIVESSLLGDELDIALRAEAYNWPRLVFPPLKRSGHIIIDGCTQEGKIMRMTIPKSQGKQPFYDARKSSWGDIFPHEPKNTPQERHQPQQAKRSGGVIPIKGDDIGKRRMDPDRKANKSGYGQLSDKVKERNKRVRRERVLARGGWAE</sequence>
<dbReference type="GO" id="GO:0046872">
    <property type="term" value="F:metal ion binding"/>
    <property type="evidence" value="ECO:0007669"/>
    <property type="project" value="UniProtKB-KW"/>
</dbReference>
<evidence type="ECO:0000256" key="1">
    <source>
        <dbReference type="ARBA" id="ARBA00004173"/>
    </source>
</evidence>
<name>A0AAD5VB25_9APHY</name>